<dbReference type="InterPro" id="IPR013087">
    <property type="entry name" value="Znf_C2H2_type"/>
</dbReference>
<comment type="caution">
    <text evidence="6">The sequence shown here is derived from an EMBL/GenBank/DDBJ whole genome shotgun (WGS) entry which is preliminary data.</text>
</comment>
<evidence type="ECO:0000256" key="4">
    <source>
        <dbReference type="SAM" id="MobiDB-lite"/>
    </source>
</evidence>
<dbReference type="Proteomes" id="UP000481858">
    <property type="component" value="Unassembled WGS sequence"/>
</dbReference>
<dbReference type="PROSITE" id="PS00028">
    <property type="entry name" value="ZINC_FINGER_C2H2_1"/>
    <property type="match status" value="1"/>
</dbReference>
<reference evidence="6 7" key="1">
    <citation type="submission" date="2019-12" db="EMBL/GenBank/DDBJ databases">
        <title>Draft genome sequence of the ascomycete Xylaria multiplex DSM 110363.</title>
        <authorList>
            <person name="Buettner E."/>
            <person name="Kellner H."/>
        </authorList>
    </citation>
    <scope>NUCLEOTIDE SEQUENCE [LARGE SCALE GENOMIC DNA]</scope>
    <source>
        <strain evidence="6 7">DSM 110363</strain>
    </source>
</reference>
<evidence type="ECO:0000313" key="6">
    <source>
        <dbReference type="EMBL" id="KAF2973071.1"/>
    </source>
</evidence>
<evidence type="ECO:0000313" key="7">
    <source>
        <dbReference type="Proteomes" id="UP000481858"/>
    </source>
</evidence>
<keyword evidence="7" id="KW-1185">Reference proteome</keyword>
<keyword evidence="2" id="KW-0862">Zinc</keyword>
<evidence type="ECO:0000259" key="5">
    <source>
        <dbReference type="PROSITE" id="PS50157"/>
    </source>
</evidence>
<proteinExistence type="predicted"/>
<dbReference type="SUPFAM" id="SSF57667">
    <property type="entry name" value="beta-beta-alpha zinc fingers"/>
    <property type="match status" value="1"/>
</dbReference>
<dbReference type="Gene3D" id="3.40.50.300">
    <property type="entry name" value="P-loop containing nucleotide triphosphate hydrolases"/>
    <property type="match status" value="1"/>
</dbReference>
<sequence length="1584" mass="182674">MDFVQGLTYSADKDKLLESSLAEFKEQLKPPELFEKFQQTKLNDLKAKILEIQTSQERRKSMTDFSRIISFIVAFNSFAETFSLTAQQTACVWGPVKYVLHVVKDDVKALDEILQSYRGLGVRIPIVDPYTTLVAEKPEVSICLAYMYQDLLEFQKSLLKLFAGHDWKQTFHVNWKYYHQDSFPDILKSFDHHGKALNELLRAHHYQKSNEHHRMTSDMSRRFNNHLQNYQDNQETLEAHIRRYEEDRRELLRNAREQENQRKQDQLDAFRKWVMAPRSIQDRSHVNFVSTWTEFPGTTDWILKADYVENWINRNPPESPILCVNGKKGAGKTILASRIIDHCREHREDFKTSFFYCREDDPNQNNCLAIYKSLLIQMLDHHPDLLPSCYERKLRGNEMLNDEAVAQALIRLFCNAEMNQFIIIDGVDEIESAQRRPLLKFFAELVDKYDGYQPGKIRVLFLGHDLADYKQLKCMESAAIMPLNPESTKKAITVFVAQKAKQLKEKFDLREQEFHDAQRLTIARSDGMFLFATLVMENLLRQPTTAYLNQQLQQGHFPRDLREAYDRIISRLRRDLIDNQWTMAQKIFGWLACAKRPLNWHEIQAALSLILSDVDTTVLMDYHSHKLRDDIREICGSLVQRVDNRIMFIHSTAKVHIVETEELDMKSIECEFTTTCLRYLSSPCFQKDLMETQRELYTKSGHYSFQDYALAKWGHHLDAVIKAGPNLLGDEIDYLSLALNQFASAYRSELAIPEDAREERITRAREECCGFANYPFYDQLVAIWAHFSHHQMTHFKERNKLSLPSLAKSLEKTRAVLEKLGAQTLNDLYGDFVFKCDRLTCDFFYEGFENKEGRDSHTKRHDRPYHCPVSGCSVVAFGFSTNKDREKHIRMYHPDETTASTFIQLPRELVEDAKFPCPDCKQTFTRKANRDAHVRSHYGERPCEMIEFKTLPDQGKKSGFHILHRGWASWSRSLAERCALCTLISSQLGEVEVGDDVCDRLEAFVVLKRRWPSVGDAVAGAMKFPVNIHSRLGFGTLSVMDALPVQYEASDYKSRTGHRSRKRKRDQAGASGSSKVLPVEDNNPSEDPQGIPSCHTGSRENMELARHWIKDCLENHDMCASGSTHSHDSFTPTRLVDTRDPKRPFLLVDTGAVGEGYIALSYKWGDGERFITTQANFQDHQHCIPPADAPKTFAHAFQVTRALGYRYVWIDGLCIIQDDESDLGRELATMGEIYRHATFTIFAEGAPDVSAGLFQKRDPYLYRPCTLDMKTRTEEDVVSERVTLGTVVTGPNYLKERGWVLQEEVLTSRSLLFGKQIRWHCTASEASEARPVPRPRKTALTHGRATSEDKLKLWLYAPSRMGDAPRETWWRWNQYDAWYSVMEEYSIKNLSFAKDQLPALSGLASLFQQAHNATYLAGLWREDLQLGLAWYVASNEIRPVRDAGTQRPSWSWASVGMVRLKFRSWAAFSTHVISQGAEILDASCTPLQEVNPYGGVDSGTLKLRTRIKKLRLRWSAQYGLNRTEFSYGSYSGTETATMTKGEHPRFPAVVVDLESSEFVGEACSRQAITCPNRRRYWKHRQRGG</sequence>
<dbReference type="SMART" id="SM00355">
    <property type="entry name" value="ZnF_C2H2"/>
    <property type="match status" value="3"/>
</dbReference>
<gene>
    <name evidence="6" type="ORF">GQX73_g633</name>
</gene>
<dbReference type="EMBL" id="WUBL01000003">
    <property type="protein sequence ID" value="KAF2973071.1"/>
    <property type="molecule type" value="Genomic_DNA"/>
</dbReference>
<dbReference type="Pfam" id="PF06985">
    <property type="entry name" value="HET"/>
    <property type="match status" value="1"/>
</dbReference>
<dbReference type="InParanoid" id="A0A7C8MZ70"/>
<feature type="domain" description="C2H2-type" evidence="5">
    <location>
        <begin position="915"/>
        <end position="942"/>
    </location>
</feature>
<dbReference type="GO" id="GO:0008270">
    <property type="term" value="F:zinc ion binding"/>
    <property type="evidence" value="ECO:0007669"/>
    <property type="project" value="UniProtKB-KW"/>
</dbReference>
<dbReference type="InterPro" id="IPR027417">
    <property type="entry name" value="P-loop_NTPase"/>
</dbReference>
<keyword evidence="3" id="KW-0175">Coiled coil</keyword>
<feature type="compositionally biased region" description="Basic residues" evidence="4">
    <location>
        <begin position="1055"/>
        <end position="1065"/>
    </location>
</feature>
<dbReference type="PANTHER" id="PTHR33112">
    <property type="entry name" value="DOMAIN PROTEIN, PUTATIVE-RELATED"/>
    <property type="match status" value="1"/>
</dbReference>
<evidence type="ECO:0000256" key="3">
    <source>
        <dbReference type="SAM" id="Coils"/>
    </source>
</evidence>
<accession>A0A7C8MZ70</accession>
<dbReference type="SUPFAM" id="SSF52540">
    <property type="entry name" value="P-loop containing nucleoside triphosphate hydrolases"/>
    <property type="match status" value="1"/>
</dbReference>
<dbReference type="InterPro" id="IPR036236">
    <property type="entry name" value="Znf_C2H2_sf"/>
</dbReference>
<dbReference type="Pfam" id="PF24883">
    <property type="entry name" value="NPHP3_N"/>
    <property type="match status" value="1"/>
</dbReference>
<evidence type="ECO:0000256" key="2">
    <source>
        <dbReference type="PROSITE-ProRule" id="PRU00042"/>
    </source>
</evidence>
<keyword evidence="2" id="KW-0863">Zinc-finger</keyword>
<dbReference type="Pfam" id="PF22939">
    <property type="entry name" value="WHD_GPIID"/>
    <property type="match status" value="1"/>
</dbReference>
<name>A0A7C8MZ70_9PEZI</name>
<keyword evidence="2" id="KW-0479">Metal-binding</keyword>
<feature type="region of interest" description="Disordered" evidence="4">
    <location>
        <begin position="1052"/>
        <end position="1097"/>
    </location>
</feature>
<dbReference type="InterPro" id="IPR010730">
    <property type="entry name" value="HET"/>
</dbReference>
<protein>
    <recommendedName>
        <fullName evidence="5">C2H2-type domain-containing protein</fullName>
    </recommendedName>
</protein>
<dbReference type="PANTHER" id="PTHR33112:SF16">
    <property type="entry name" value="HETEROKARYON INCOMPATIBILITY DOMAIN-CONTAINING PROTEIN"/>
    <property type="match status" value="1"/>
</dbReference>
<evidence type="ECO:0000256" key="1">
    <source>
        <dbReference type="ARBA" id="ARBA00022737"/>
    </source>
</evidence>
<dbReference type="OrthoDB" id="21416at2759"/>
<keyword evidence="1" id="KW-0677">Repeat</keyword>
<organism evidence="6 7">
    <name type="scientific">Xylaria multiplex</name>
    <dbReference type="NCBI Taxonomy" id="323545"/>
    <lineage>
        <taxon>Eukaryota</taxon>
        <taxon>Fungi</taxon>
        <taxon>Dikarya</taxon>
        <taxon>Ascomycota</taxon>
        <taxon>Pezizomycotina</taxon>
        <taxon>Sordariomycetes</taxon>
        <taxon>Xylariomycetidae</taxon>
        <taxon>Xylariales</taxon>
        <taxon>Xylariaceae</taxon>
        <taxon>Xylaria</taxon>
    </lineage>
</organism>
<dbReference type="InterPro" id="IPR054471">
    <property type="entry name" value="GPIID_WHD"/>
</dbReference>
<dbReference type="PROSITE" id="PS50157">
    <property type="entry name" value="ZINC_FINGER_C2H2_2"/>
    <property type="match status" value="1"/>
</dbReference>
<feature type="coiled-coil region" evidence="3">
    <location>
        <begin position="227"/>
        <end position="268"/>
    </location>
</feature>
<dbReference type="Gene3D" id="3.30.160.60">
    <property type="entry name" value="Classic Zinc Finger"/>
    <property type="match status" value="1"/>
</dbReference>
<dbReference type="InterPro" id="IPR056884">
    <property type="entry name" value="NPHP3-like_N"/>
</dbReference>